<dbReference type="InterPro" id="IPR037123">
    <property type="entry name" value="PRibGlycinamide_synth_C_sf"/>
</dbReference>
<keyword evidence="7 15" id="KW-0547">Nucleotide-binding</keyword>
<gene>
    <name evidence="14" type="primary">purD</name>
    <name evidence="17" type="ORF">UU65_C0002G0229</name>
</gene>
<comment type="caution">
    <text evidence="17">The sequence shown here is derived from an EMBL/GenBank/DDBJ whole genome shotgun (WGS) entry which is preliminary data.</text>
</comment>
<dbReference type="Proteomes" id="UP000033869">
    <property type="component" value="Unassembled WGS sequence"/>
</dbReference>
<feature type="domain" description="ATP-grasp" evidence="16">
    <location>
        <begin position="107"/>
        <end position="313"/>
    </location>
</feature>
<dbReference type="PROSITE" id="PS50975">
    <property type="entry name" value="ATP_GRASP"/>
    <property type="match status" value="1"/>
</dbReference>
<evidence type="ECO:0000259" key="16">
    <source>
        <dbReference type="PROSITE" id="PS50975"/>
    </source>
</evidence>
<dbReference type="AlphaFoldDB" id="A0A0G0YIR8"/>
<dbReference type="InterPro" id="IPR020562">
    <property type="entry name" value="PRibGlycinamide_synth_N"/>
</dbReference>
<dbReference type="SUPFAM" id="SSF51246">
    <property type="entry name" value="Rudiment single hybrid motif"/>
    <property type="match status" value="1"/>
</dbReference>
<keyword evidence="5 14" id="KW-0436">Ligase</keyword>
<evidence type="ECO:0000256" key="14">
    <source>
        <dbReference type="HAMAP-Rule" id="MF_00138"/>
    </source>
</evidence>
<dbReference type="GO" id="GO:0046872">
    <property type="term" value="F:metal ion binding"/>
    <property type="evidence" value="ECO:0007669"/>
    <property type="project" value="UniProtKB-KW"/>
</dbReference>
<dbReference type="Pfam" id="PF01071">
    <property type="entry name" value="GARS_A"/>
    <property type="match status" value="1"/>
</dbReference>
<dbReference type="EMBL" id="LCBL01000002">
    <property type="protein sequence ID" value="KKS09451.1"/>
    <property type="molecule type" value="Genomic_DNA"/>
</dbReference>
<dbReference type="Gene3D" id="3.30.1490.20">
    <property type="entry name" value="ATP-grasp fold, A domain"/>
    <property type="match status" value="1"/>
</dbReference>
<evidence type="ECO:0000313" key="18">
    <source>
        <dbReference type="Proteomes" id="UP000033869"/>
    </source>
</evidence>
<comment type="pathway">
    <text evidence="3 14">Purine metabolism; IMP biosynthesis via de novo pathway; N(1)-(5-phospho-D-ribosyl)glycinamide from 5-phospho-alpha-D-ribose 1-diphosphate: step 2/2.</text>
</comment>
<dbReference type="PANTHER" id="PTHR43472:SF1">
    <property type="entry name" value="PHOSPHORIBOSYLAMINE--GLYCINE LIGASE, CHLOROPLASTIC"/>
    <property type="match status" value="1"/>
</dbReference>
<evidence type="ECO:0000256" key="6">
    <source>
        <dbReference type="ARBA" id="ARBA00022723"/>
    </source>
</evidence>
<dbReference type="InterPro" id="IPR011054">
    <property type="entry name" value="Rudment_hybrid_motif"/>
</dbReference>
<protein>
    <recommendedName>
        <fullName evidence="4 14">Phosphoribosylamine--glycine ligase</fullName>
        <ecNumber evidence="4 14">6.3.4.13</ecNumber>
    </recommendedName>
    <alternativeName>
        <fullName evidence="14">GARS</fullName>
    </alternativeName>
    <alternativeName>
        <fullName evidence="12 14">Glycinamide ribonucleotide synthetase</fullName>
    </alternativeName>
    <alternativeName>
        <fullName evidence="13 14">Phosphoribosylglycinamide synthetase</fullName>
    </alternativeName>
</protein>
<dbReference type="EC" id="6.3.4.13" evidence="4 14"/>
<dbReference type="InterPro" id="IPR016185">
    <property type="entry name" value="PreATP-grasp_dom_sf"/>
</dbReference>
<evidence type="ECO:0000256" key="4">
    <source>
        <dbReference type="ARBA" id="ARBA00013255"/>
    </source>
</evidence>
<dbReference type="Gene3D" id="3.90.600.10">
    <property type="entry name" value="Phosphoribosylglycinamide synthetase, C-terminal domain"/>
    <property type="match status" value="1"/>
</dbReference>
<evidence type="ECO:0000256" key="2">
    <source>
        <dbReference type="ARBA" id="ARBA00001946"/>
    </source>
</evidence>
<dbReference type="GO" id="GO:0005524">
    <property type="term" value="F:ATP binding"/>
    <property type="evidence" value="ECO:0007669"/>
    <property type="project" value="UniProtKB-UniRule"/>
</dbReference>
<evidence type="ECO:0000256" key="7">
    <source>
        <dbReference type="ARBA" id="ARBA00022741"/>
    </source>
</evidence>
<dbReference type="GO" id="GO:0004637">
    <property type="term" value="F:phosphoribosylamine-glycine ligase activity"/>
    <property type="evidence" value="ECO:0007669"/>
    <property type="project" value="UniProtKB-UniRule"/>
</dbReference>
<comment type="catalytic activity">
    <reaction evidence="14">
        <text>5-phospho-beta-D-ribosylamine + glycine + ATP = N(1)-(5-phospho-beta-D-ribosyl)glycinamide + ADP + phosphate + H(+)</text>
        <dbReference type="Rhea" id="RHEA:17453"/>
        <dbReference type="ChEBI" id="CHEBI:15378"/>
        <dbReference type="ChEBI" id="CHEBI:30616"/>
        <dbReference type="ChEBI" id="CHEBI:43474"/>
        <dbReference type="ChEBI" id="CHEBI:57305"/>
        <dbReference type="ChEBI" id="CHEBI:58681"/>
        <dbReference type="ChEBI" id="CHEBI:143788"/>
        <dbReference type="ChEBI" id="CHEBI:456216"/>
        <dbReference type="EC" id="6.3.4.13"/>
    </reaction>
</comment>
<keyword evidence="6" id="KW-0479">Metal-binding</keyword>
<comment type="similarity">
    <text evidence="11 14">Belongs to the GARS family.</text>
</comment>
<dbReference type="HAMAP" id="MF_00138">
    <property type="entry name" value="GARS"/>
    <property type="match status" value="1"/>
</dbReference>
<evidence type="ECO:0000256" key="10">
    <source>
        <dbReference type="ARBA" id="ARBA00023211"/>
    </source>
</evidence>
<dbReference type="SUPFAM" id="SSF52440">
    <property type="entry name" value="PreATP-grasp domain"/>
    <property type="match status" value="1"/>
</dbReference>
<evidence type="ECO:0000256" key="15">
    <source>
        <dbReference type="PROSITE-ProRule" id="PRU00409"/>
    </source>
</evidence>
<dbReference type="Pfam" id="PF02843">
    <property type="entry name" value="GARS_C"/>
    <property type="match status" value="1"/>
</dbReference>
<organism evidence="17 18">
    <name type="scientific">candidate division CPR2 bacterium GW2011_GWC1_41_48</name>
    <dbReference type="NCBI Taxonomy" id="1618344"/>
    <lineage>
        <taxon>Bacteria</taxon>
        <taxon>Bacteria division CPR2</taxon>
    </lineage>
</organism>
<dbReference type="SMART" id="SM01209">
    <property type="entry name" value="GARS_A"/>
    <property type="match status" value="1"/>
</dbReference>
<evidence type="ECO:0000313" key="17">
    <source>
        <dbReference type="EMBL" id="KKS09451.1"/>
    </source>
</evidence>
<name>A0A0G0YIR8_UNCC2</name>
<dbReference type="InterPro" id="IPR020560">
    <property type="entry name" value="PRibGlycinamide_synth_C-dom"/>
</dbReference>
<dbReference type="InterPro" id="IPR011761">
    <property type="entry name" value="ATP-grasp"/>
</dbReference>
<evidence type="ECO:0000256" key="12">
    <source>
        <dbReference type="ARBA" id="ARBA00042242"/>
    </source>
</evidence>
<dbReference type="FunFam" id="3.30.470.20:FF:000018">
    <property type="entry name" value="Trifunctional purine biosynthetic protein adenosine-3"/>
    <property type="match status" value="1"/>
</dbReference>
<dbReference type="SUPFAM" id="SSF56059">
    <property type="entry name" value="Glutathione synthetase ATP-binding domain-like"/>
    <property type="match status" value="1"/>
</dbReference>
<evidence type="ECO:0000256" key="8">
    <source>
        <dbReference type="ARBA" id="ARBA00022755"/>
    </source>
</evidence>
<dbReference type="Pfam" id="PF02844">
    <property type="entry name" value="GARS_N"/>
    <property type="match status" value="1"/>
</dbReference>
<evidence type="ECO:0000256" key="11">
    <source>
        <dbReference type="ARBA" id="ARBA00038345"/>
    </source>
</evidence>
<reference evidence="17 18" key="1">
    <citation type="journal article" date="2015" name="Nature">
        <title>rRNA introns, odd ribosomes, and small enigmatic genomes across a large radiation of phyla.</title>
        <authorList>
            <person name="Brown C.T."/>
            <person name="Hug L.A."/>
            <person name="Thomas B.C."/>
            <person name="Sharon I."/>
            <person name="Castelle C.J."/>
            <person name="Singh A."/>
            <person name="Wilkins M.J."/>
            <person name="Williams K.H."/>
            <person name="Banfield J.F."/>
        </authorList>
    </citation>
    <scope>NUCLEOTIDE SEQUENCE [LARGE SCALE GENOMIC DNA]</scope>
</reference>
<dbReference type="GO" id="GO:0006189">
    <property type="term" value="P:'de novo' IMP biosynthetic process"/>
    <property type="evidence" value="ECO:0007669"/>
    <property type="project" value="UniProtKB-UniRule"/>
</dbReference>
<evidence type="ECO:0000256" key="5">
    <source>
        <dbReference type="ARBA" id="ARBA00022598"/>
    </source>
</evidence>
<dbReference type="UniPathway" id="UPA00074">
    <property type="reaction ID" value="UER00125"/>
</dbReference>
<comment type="cofactor">
    <cofactor evidence="2">
        <name>Mg(2+)</name>
        <dbReference type="ChEBI" id="CHEBI:18420"/>
    </cofactor>
</comment>
<dbReference type="Gene3D" id="3.30.470.20">
    <property type="entry name" value="ATP-grasp fold, B domain"/>
    <property type="match status" value="1"/>
</dbReference>
<dbReference type="InterPro" id="IPR000115">
    <property type="entry name" value="PRibGlycinamide_synth"/>
</dbReference>
<dbReference type="PATRIC" id="fig|1618344.3.peg.567"/>
<proteinExistence type="inferred from homology"/>
<evidence type="ECO:0000256" key="3">
    <source>
        <dbReference type="ARBA" id="ARBA00005174"/>
    </source>
</evidence>
<dbReference type="InterPro" id="IPR020561">
    <property type="entry name" value="PRibGlycinamid_synth_ATP-grasp"/>
</dbReference>
<dbReference type="SMART" id="SM01210">
    <property type="entry name" value="GARS_C"/>
    <property type="match status" value="1"/>
</dbReference>
<keyword evidence="10" id="KW-0464">Manganese</keyword>
<keyword evidence="9 15" id="KW-0067">ATP-binding</keyword>
<comment type="cofactor">
    <cofactor evidence="1">
        <name>Mn(2+)</name>
        <dbReference type="ChEBI" id="CHEBI:29035"/>
    </cofactor>
</comment>
<accession>A0A0G0YIR8</accession>
<evidence type="ECO:0000256" key="13">
    <source>
        <dbReference type="ARBA" id="ARBA00042864"/>
    </source>
</evidence>
<keyword evidence="8 14" id="KW-0658">Purine biosynthesis</keyword>
<dbReference type="NCBIfam" id="TIGR00877">
    <property type="entry name" value="purD"/>
    <property type="match status" value="1"/>
</dbReference>
<sequence>MRVLVVGSGGREHALTKKILESPEVSEVFVAPGNGGTREIAHNVDIAAADCSRLVRFAKRNRVGLTVVGPEVPLVLGIGGYFDYRSQKMFGPGPGAAMLEGSKNYAKTIMKRYGIPTGESSLFAEYHHAIDFLKKMPPPYVVKVDGLAGGKGVVVTSDLKEAEAAVRRGFSKSEYINPHDLVLIEECLEGWELSMLAFSDGRNILPLVPAQDYKRLDTEKNSPNTGGMGSYSPVPKVTPELYEEIIESILKPTITAMAKEGMTYKGIIYAGLMITEDGPKVIEFNCRFGDPETQAIIPRLESDIMEPMLAVVEGDLSGVKLKWKPEVCASVVIASGGYPGTDHYPELEIQGIDDASRIEGVTIYHAGTTIKDGEFHIAGGRVLNVSALGKDFGEARERAYEAVSKIKFPDMCYRTDIALTGI</sequence>
<dbReference type="InterPro" id="IPR020559">
    <property type="entry name" value="PRibGlycinamide_synth_CS"/>
</dbReference>
<dbReference type="InterPro" id="IPR013815">
    <property type="entry name" value="ATP_grasp_subdomain_1"/>
</dbReference>
<evidence type="ECO:0000256" key="1">
    <source>
        <dbReference type="ARBA" id="ARBA00001936"/>
    </source>
</evidence>
<dbReference type="PROSITE" id="PS00184">
    <property type="entry name" value="GARS"/>
    <property type="match status" value="1"/>
</dbReference>
<dbReference type="PANTHER" id="PTHR43472">
    <property type="entry name" value="PHOSPHORIBOSYLAMINE--GLYCINE LIGASE"/>
    <property type="match status" value="1"/>
</dbReference>
<dbReference type="GO" id="GO:0009113">
    <property type="term" value="P:purine nucleobase biosynthetic process"/>
    <property type="evidence" value="ECO:0007669"/>
    <property type="project" value="InterPro"/>
</dbReference>
<evidence type="ECO:0000256" key="9">
    <source>
        <dbReference type="ARBA" id="ARBA00022840"/>
    </source>
</evidence>
<dbReference type="Gene3D" id="3.40.50.20">
    <property type="match status" value="1"/>
</dbReference>